<keyword evidence="4" id="KW-1185">Reference proteome</keyword>
<evidence type="ECO:0000259" key="2">
    <source>
        <dbReference type="Pfam" id="PF25989"/>
    </source>
</evidence>
<dbReference type="EMBL" id="JAIGNK010000005">
    <property type="protein sequence ID" value="MBX7459273.1"/>
    <property type="molecule type" value="Genomic_DNA"/>
</dbReference>
<gene>
    <name evidence="3" type="ORF">K3152_13550</name>
</gene>
<dbReference type="Gene3D" id="2.40.50.100">
    <property type="match status" value="1"/>
</dbReference>
<dbReference type="Pfam" id="PF25989">
    <property type="entry name" value="YknX_C"/>
    <property type="match status" value="1"/>
</dbReference>
<organism evidence="3 4">
    <name type="scientific">Qipengyuania polymorpha</name>
    <dbReference type="NCBI Taxonomy" id="2867234"/>
    <lineage>
        <taxon>Bacteria</taxon>
        <taxon>Pseudomonadati</taxon>
        <taxon>Pseudomonadota</taxon>
        <taxon>Alphaproteobacteria</taxon>
        <taxon>Sphingomonadales</taxon>
        <taxon>Erythrobacteraceae</taxon>
        <taxon>Qipengyuania</taxon>
    </lineage>
</organism>
<evidence type="ECO:0000256" key="1">
    <source>
        <dbReference type="ARBA" id="ARBA00009477"/>
    </source>
</evidence>
<evidence type="ECO:0000313" key="3">
    <source>
        <dbReference type="EMBL" id="MBX7459273.1"/>
    </source>
</evidence>
<protein>
    <submittedName>
        <fullName evidence="3">Efflux RND transporter periplasmic adaptor subunit</fullName>
    </submittedName>
</protein>
<dbReference type="RefSeq" id="WP_221574668.1">
    <property type="nucleotide sequence ID" value="NZ_JAIGNK010000005.1"/>
</dbReference>
<dbReference type="PANTHER" id="PTHR30469:SF15">
    <property type="entry name" value="HLYD FAMILY OF SECRETION PROTEINS"/>
    <property type="match status" value="1"/>
</dbReference>
<dbReference type="Gene3D" id="2.40.30.170">
    <property type="match status" value="1"/>
</dbReference>
<dbReference type="Gene3D" id="1.10.287.470">
    <property type="entry name" value="Helix hairpin bin"/>
    <property type="match status" value="1"/>
</dbReference>
<dbReference type="Proteomes" id="UP000783253">
    <property type="component" value="Unassembled WGS sequence"/>
</dbReference>
<proteinExistence type="inferred from homology"/>
<feature type="domain" description="YknX-like C-terminal permuted SH3-like" evidence="2">
    <location>
        <begin position="316"/>
        <end position="382"/>
    </location>
</feature>
<accession>A0ABS7J0C0</accession>
<comment type="caution">
    <text evidence="3">The sequence shown here is derived from an EMBL/GenBank/DDBJ whole genome shotgun (WGS) entry which is preliminary data.</text>
</comment>
<dbReference type="NCBIfam" id="TIGR01730">
    <property type="entry name" value="RND_mfp"/>
    <property type="match status" value="1"/>
</dbReference>
<name>A0ABS7J0C0_9SPHN</name>
<dbReference type="SUPFAM" id="SSF111369">
    <property type="entry name" value="HlyD-like secretion proteins"/>
    <property type="match status" value="1"/>
</dbReference>
<evidence type="ECO:0000313" key="4">
    <source>
        <dbReference type="Proteomes" id="UP000783253"/>
    </source>
</evidence>
<comment type="similarity">
    <text evidence="1">Belongs to the membrane fusion protein (MFP) (TC 8.A.1) family.</text>
</comment>
<reference evidence="3 4" key="1">
    <citation type="submission" date="2021-08" db="EMBL/GenBank/DDBJ databases">
        <title>Comparative Genomics Analysis of the Genus Qipengyuania Reveals Extensive Genetic Diversity and Metabolic Versatility, Including the Description of Fifteen Novel Species.</title>
        <authorList>
            <person name="Liu Y."/>
        </authorList>
    </citation>
    <scope>NUCLEOTIDE SEQUENCE [LARGE SCALE GENOMIC DNA]</scope>
    <source>
        <strain evidence="3 4">1NDH17</strain>
    </source>
</reference>
<sequence length="386" mass="41010">MMMERLKRWRWALLATAIMLAGLLYAMWPEAVAVDTAKVSRGAMTVGITDDGVTRAEEFYIVSAPVTGYLSRIELEPGDKVAPGTLITRMTGRPSSPLDQRTRAEMRGALAAAQAAEGGASAALAQSRRDLARAEAIFERGFLPRAQLEAARTRVAADRSAQAQARAEIARLNAMLADPSGLGSGAAVGVRAPSGGEVLAVLNESEGVITEGTPLVTLGNPDSIEVVVDLLSREAVRVEPGMRVEISQWGGPDPLIGKVERIEPFGRQRISALGIEEQRVNVIIGFEEGSAAQGVRLGHGYQIDATIALWQAEDALRLPIGALFRGPDGGWQVFAVENGRARATTVTLGRMNDEYAQVLGGIAADAEIILNPGNTIEDGTRVAPRE</sequence>
<dbReference type="PANTHER" id="PTHR30469">
    <property type="entry name" value="MULTIDRUG RESISTANCE PROTEIN MDTA"/>
    <property type="match status" value="1"/>
</dbReference>
<dbReference type="Gene3D" id="2.40.420.20">
    <property type="match status" value="1"/>
</dbReference>
<dbReference type="InterPro" id="IPR058637">
    <property type="entry name" value="YknX-like_C"/>
</dbReference>
<dbReference type="InterPro" id="IPR006143">
    <property type="entry name" value="RND_pump_MFP"/>
</dbReference>